<dbReference type="InterPro" id="IPR013762">
    <property type="entry name" value="Integrase-like_cat_sf"/>
</dbReference>
<dbReference type="CDD" id="cd00397">
    <property type="entry name" value="DNA_BRE_C"/>
    <property type="match status" value="1"/>
</dbReference>
<comment type="caution">
    <text evidence="7">The sequence shown here is derived from an EMBL/GenBank/DDBJ whole genome shotgun (WGS) entry which is preliminary data.</text>
</comment>
<dbReference type="EMBL" id="SIJB01000016">
    <property type="protein sequence ID" value="NBI28595.1"/>
    <property type="molecule type" value="Genomic_DNA"/>
</dbReference>
<name>A0A6N9Q0X4_9BACL</name>
<dbReference type="SUPFAM" id="SSF56349">
    <property type="entry name" value="DNA breaking-rejoining enzymes"/>
    <property type="match status" value="1"/>
</dbReference>
<evidence type="ECO:0000256" key="3">
    <source>
        <dbReference type="ARBA" id="ARBA00023172"/>
    </source>
</evidence>
<gene>
    <name evidence="7" type="ORF">ERL59_06470</name>
</gene>
<keyword evidence="3" id="KW-0233">DNA recombination</keyword>
<evidence type="ECO:0000313" key="8">
    <source>
        <dbReference type="Proteomes" id="UP000448943"/>
    </source>
</evidence>
<dbReference type="PROSITE" id="PS51900">
    <property type="entry name" value="CB"/>
    <property type="match status" value="1"/>
</dbReference>
<dbReference type="Pfam" id="PF00589">
    <property type="entry name" value="Phage_integrase"/>
    <property type="match status" value="1"/>
</dbReference>
<feature type="domain" description="Tyr recombinase" evidence="5">
    <location>
        <begin position="143"/>
        <end position="331"/>
    </location>
</feature>
<evidence type="ECO:0000313" key="7">
    <source>
        <dbReference type="EMBL" id="NBI28595.1"/>
    </source>
</evidence>
<evidence type="ECO:0000256" key="4">
    <source>
        <dbReference type="PROSITE-ProRule" id="PRU01248"/>
    </source>
</evidence>
<dbReference type="PANTHER" id="PTHR30349">
    <property type="entry name" value="PHAGE INTEGRASE-RELATED"/>
    <property type="match status" value="1"/>
</dbReference>
<protein>
    <submittedName>
        <fullName evidence="7">Site-specific integrase</fullName>
    </submittedName>
</protein>
<evidence type="ECO:0000259" key="5">
    <source>
        <dbReference type="PROSITE" id="PS51898"/>
    </source>
</evidence>
<reference evidence="7 8" key="1">
    <citation type="submission" date="2019-01" db="EMBL/GenBank/DDBJ databases">
        <title>Chengkuizengella sp. nov., isolated from deep-sea sediment of East Pacific Ocean.</title>
        <authorList>
            <person name="Yang J."/>
            <person name="Lai Q."/>
            <person name="Shao Z."/>
        </authorList>
    </citation>
    <scope>NUCLEOTIDE SEQUENCE [LARGE SCALE GENOMIC DNA]</scope>
    <source>
        <strain evidence="7 8">YPA3-1-1</strain>
    </source>
</reference>
<dbReference type="AlphaFoldDB" id="A0A6N9Q0X4"/>
<keyword evidence="8" id="KW-1185">Reference proteome</keyword>
<dbReference type="Proteomes" id="UP000448943">
    <property type="component" value="Unassembled WGS sequence"/>
</dbReference>
<evidence type="ECO:0000256" key="1">
    <source>
        <dbReference type="ARBA" id="ARBA00008857"/>
    </source>
</evidence>
<comment type="similarity">
    <text evidence="1">Belongs to the 'phage' integrase family.</text>
</comment>
<evidence type="ECO:0000256" key="2">
    <source>
        <dbReference type="ARBA" id="ARBA00023125"/>
    </source>
</evidence>
<organism evidence="7 8">
    <name type="scientific">Chengkuizengella marina</name>
    <dbReference type="NCBI Taxonomy" id="2507566"/>
    <lineage>
        <taxon>Bacteria</taxon>
        <taxon>Bacillati</taxon>
        <taxon>Bacillota</taxon>
        <taxon>Bacilli</taxon>
        <taxon>Bacillales</taxon>
        <taxon>Paenibacillaceae</taxon>
        <taxon>Chengkuizengella</taxon>
    </lineage>
</organism>
<dbReference type="InterPro" id="IPR010998">
    <property type="entry name" value="Integrase_recombinase_N"/>
</dbReference>
<dbReference type="OrthoDB" id="9801717at2"/>
<dbReference type="InterPro" id="IPR044068">
    <property type="entry name" value="CB"/>
</dbReference>
<sequence length="332" mass="39170">MIITKIKKNMLRERAKKLPAVTDEMWREVNEDFRIIAEEFVSVQDFSPKTKKQYRSALRQFGYYIYSSMNNKPLYKITKRDFLRYRSFLEDHGLSSSSKKFKQNSVSSLCNYIENVVADEDENYTRFRNFTRGLPPIPKNKVYEKIKVTKEEYDLLMEMLAEDENYLGMAWLATAFRVGARKSEIIQFKTEILDYSIPENQSYVLSHTIRGKGKSTDGKPLQYMIPLDVLPYLKKWVEVRGYDHEYIFTTKHHGQTKQMSADWADALCDTLSHILGRRVNIHIFKNSCITHLLESGIDMKLVSKYVAHHEDISTTQIYDLRDFEEEKNRIFV</sequence>
<dbReference type="GO" id="GO:0015074">
    <property type="term" value="P:DNA integration"/>
    <property type="evidence" value="ECO:0007669"/>
    <property type="project" value="InterPro"/>
</dbReference>
<feature type="domain" description="Core-binding (CB)" evidence="6">
    <location>
        <begin position="31"/>
        <end position="114"/>
    </location>
</feature>
<accession>A0A6N9Q0X4</accession>
<dbReference type="GO" id="GO:0006310">
    <property type="term" value="P:DNA recombination"/>
    <property type="evidence" value="ECO:0007669"/>
    <property type="project" value="UniProtKB-KW"/>
</dbReference>
<dbReference type="PROSITE" id="PS51898">
    <property type="entry name" value="TYR_RECOMBINASE"/>
    <property type="match status" value="1"/>
</dbReference>
<dbReference type="InterPro" id="IPR002104">
    <property type="entry name" value="Integrase_catalytic"/>
</dbReference>
<evidence type="ECO:0000259" key="6">
    <source>
        <dbReference type="PROSITE" id="PS51900"/>
    </source>
</evidence>
<dbReference type="GO" id="GO:0003677">
    <property type="term" value="F:DNA binding"/>
    <property type="evidence" value="ECO:0007669"/>
    <property type="project" value="UniProtKB-UniRule"/>
</dbReference>
<dbReference type="InterPro" id="IPR050090">
    <property type="entry name" value="Tyrosine_recombinase_XerCD"/>
</dbReference>
<dbReference type="Gene3D" id="1.10.150.130">
    <property type="match status" value="1"/>
</dbReference>
<dbReference type="RefSeq" id="WP_160645390.1">
    <property type="nucleotide sequence ID" value="NZ_SIJB01000016.1"/>
</dbReference>
<dbReference type="Gene3D" id="1.10.443.10">
    <property type="entry name" value="Intergrase catalytic core"/>
    <property type="match status" value="1"/>
</dbReference>
<proteinExistence type="inferred from homology"/>
<dbReference type="PANTHER" id="PTHR30349:SF64">
    <property type="entry name" value="PROPHAGE INTEGRASE INTD-RELATED"/>
    <property type="match status" value="1"/>
</dbReference>
<dbReference type="InterPro" id="IPR011010">
    <property type="entry name" value="DNA_brk_join_enz"/>
</dbReference>
<keyword evidence="2 4" id="KW-0238">DNA-binding</keyword>